<accession>A0A9P8Y763</accession>
<evidence type="ECO:0008006" key="4">
    <source>
        <dbReference type="Google" id="ProtNLM"/>
    </source>
</evidence>
<comment type="similarity">
    <text evidence="1">Belongs to the UPF0696 family.</text>
</comment>
<dbReference type="InterPro" id="IPR015034">
    <property type="entry name" value="Bles03"/>
</dbReference>
<dbReference type="Proteomes" id="UP000756346">
    <property type="component" value="Unassembled WGS sequence"/>
</dbReference>
<sequence>MTPFRNMEYSDDSDFYGDENEQALLHRRVDQADLSSWWRLHTKVSSPIKQHHTARPLATMSHFHNPYAGVPYAWQLTETVIDFLHRLPPSTTEGFPWIYICNPYVDRRPRVPTSCGANVVGCEDEGPQDNGADVATLMQGGMERLHMISEFIDYLRRIDRPPELKMQELRKASSDASEDILTLAQHLRVTCGKWMLFCPVAEVDAVWELIAKATANNELGIAAKVAPKSSTDSRAERLICVYTADFSNKQDIKRVAVNLQRLGLISPTGRPVYYKPDAYTYLGISSQNPWNIRASIYNSTTVLREW</sequence>
<comment type="caution">
    <text evidence="2">The sequence shown here is derived from an EMBL/GenBank/DDBJ whole genome shotgun (WGS) entry which is preliminary data.</text>
</comment>
<dbReference type="EMBL" id="JAGTJQ010000006">
    <property type="protein sequence ID" value="KAH7029391.1"/>
    <property type="molecule type" value="Genomic_DNA"/>
</dbReference>
<dbReference type="PANTHER" id="PTHR31977:SF1">
    <property type="entry name" value="UPF0696 PROTEIN C11ORF68"/>
    <property type="match status" value="1"/>
</dbReference>
<dbReference type="RefSeq" id="XP_046011679.1">
    <property type="nucleotide sequence ID" value="XM_046161934.1"/>
</dbReference>
<dbReference type="PANTHER" id="PTHR31977">
    <property type="entry name" value="UPF0696 PROTEIN C11ORF68"/>
    <property type="match status" value="1"/>
</dbReference>
<dbReference type="InterPro" id="IPR023398">
    <property type="entry name" value="TIF_eIF4e-like"/>
</dbReference>
<dbReference type="SUPFAM" id="SSF55418">
    <property type="entry name" value="eIF4e-like"/>
    <property type="match status" value="1"/>
</dbReference>
<dbReference type="Pfam" id="PF08939">
    <property type="entry name" value="Bles03"/>
    <property type="match status" value="1"/>
</dbReference>
<dbReference type="Gene3D" id="3.30.760.10">
    <property type="entry name" value="RNA Cap, Translation Initiation Factor Eif4e"/>
    <property type="match status" value="1"/>
</dbReference>
<reference evidence="2" key="1">
    <citation type="journal article" date="2021" name="Nat. Commun.">
        <title>Genetic determinants of endophytism in the Arabidopsis root mycobiome.</title>
        <authorList>
            <person name="Mesny F."/>
            <person name="Miyauchi S."/>
            <person name="Thiergart T."/>
            <person name="Pickel B."/>
            <person name="Atanasova L."/>
            <person name="Karlsson M."/>
            <person name="Huettel B."/>
            <person name="Barry K.W."/>
            <person name="Haridas S."/>
            <person name="Chen C."/>
            <person name="Bauer D."/>
            <person name="Andreopoulos W."/>
            <person name="Pangilinan J."/>
            <person name="LaButti K."/>
            <person name="Riley R."/>
            <person name="Lipzen A."/>
            <person name="Clum A."/>
            <person name="Drula E."/>
            <person name="Henrissat B."/>
            <person name="Kohler A."/>
            <person name="Grigoriev I.V."/>
            <person name="Martin F.M."/>
            <person name="Hacquard S."/>
        </authorList>
    </citation>
    <scope>NUCLEOTIDE SEQUENCE</scope>
    <source>
        <strain evidence="2">MPI-CAGE-CH-0230</strain>
    </source>
</reference>
<name>A0A9P8Y763_9PEZI</name>
<evidence type="ECO:0000313" key="2">
    <source>
        <dbReference type="EMBL" id="KAH7029391.1"/>
    </source>
</evidence>
<dbReference type="AlphaFoldDB" id="A0A9P8Y763"/>
<evidence type="ECO:0000313" key="3">
    <source>
        <dbReference type="Proteomes" id="UP000756346"/>
    </source>
</evidence>
<proteinExistence type="inferred from homology"/>
<dbReference type="GeneID" id="70191480"/>
<keyword evidence="3" id="KW-1185">Reference proteome</keyword>
<dbReference type="OrthoDB" id="10067381at2759"/>
<organism evidence="2 3">
    <name type="scientific">Microdochium trichocladiopsis</name>
    <dbReference type="NCBI Taxonomy" id="1682393"/>
    <lineage>
        <taxon>Eukaryota</taxon>
        <taxon>Fungi</taxon>
        <taxon>Dikarya</taxon>
        <taxon>Ascomycota</taxon>
        <taxon>Pezizomycotina</taxon>
        <taxon>Sordariomycetes</taxon>
        <taxon>Xylariomycetidae</taxon>
        <taxon>Xylariales</taxon>
        <taxon>Microdochiaceae</taxon>
        <taxon>Microdochium</taxon>
    </lineage>
</organism>
<gene>
    <name evidence="2" type="ORF">B0I36DRAFT_411291</name>
</gene>
<protein>
    <recommendedName>
        <fullName evidence="4">DUF1917-domain-containing protein</fullName>
    </recommendedName>
</protein>
<evidence type="ECO:0000256" key="1">
    <source>
        <dbReference type="ARBA" id="ARBA00010568"/>
    </source>
</evidence>